<keyword evidence="5 6" id="KW-0413">Isomerase</keyword>
<dbReference type="GO" id="GO:0009330">
    <property type="term" value="C:DNA topoisomerase type II (double strand cut, ATP-hydrolyzing) complex"/>
    <property type="evidence" value="ECO:0007669"/>
    <property type="project" value="TreeGrafter"/>
</dbReference>
<dbReference type="AlphaFoldDB" id="A0A255ZFC4"/>
<evidence type="ECO:0000256" key="4">
    <source>
        <dbReference type="ARBA" id="ARBA00023125"/>
    </source>
</evidence>
<evidence type="ECO:0000256" key="3">
    <source>
        <dbReference type="ARBA" id="ARBA00023029"/>
    </source>
</evidence>
<evidence type="ECO:0000313" key="10">
    <source>
        <dbReference type="EMBL" id="OYQ39585.1"/>
    </source>
</evidence>
<dbReference type="NCBIfam" id="NF009397">
    <property type="entry name" value="PRK12758.1"/>
    <property type="match status" value="1"/>
</dbReference>
<evidence type="ECO:0000256" key="5">
    <source>
        <dbReference type="ARBA" id="ARBA00023235"/>
    </source>
</evidence>
<dbReference type="PROSITE" id="PS52040">
    <property type="entry name" value="TOPO_IIA"/>
    <property type="match status" value="1"/>
</dbReference>
<keyword evidence="3 6" id="KW-0799">Topoisomerase</keyword>
<evidence type="ECO:0000313" key="11">
    <source>
        <dbReference type="Proteomes" id="UP000216605"/>
    </source>
</evidence>
<gene>
    <name evidence="10" type="ORF">CHU92_04630</name>
</gene>
<proteinExistence type="inferred from homology"/>
<comment type="caution">
    <text evidence="10">The sequence shown here is derived from an EMBL/GenBank/DDBJ whole genome shotgun (WGS) entry which is preliminary data.</text>
</comment>
<evidence type="ECO:0000256" key="1">
    <source>
        <dbReference type="ARBA" id="ARBA00000185"/>
    </source>
</evidence>
<organism evidence="10 11">
    <name type="scientific">Flavobacterium cyanobacteriorum</name>
    <dbReference type="NCBI Taxonomy" id="2022802"/>
    <lineage>
        <taxon>Bacteria</taxon>
        <taxon>Pseudomonadati</taxon>
        <taxon>Bacteroidota</taxon>
        <taxon>Flavobacteriia</taxon>
        <taxon>Flavobacteriales</taxon>
        <taxon>Flavobacteriaceae</taxon>
        <taxon>Flavobacterium</taxon>
    </lineage>
</organism>
<dbReference type="EMBL" id="NOXV01000209">
    <property type="protein sequence ID" value="OYQ39585.1"/>
    <property type="molecule type" value="Genomic_DNA"/>
</dbReference>
<sequence>MNEDENLKPFEGEHFYERQDDPESGDTITKVTGMYKDWFLDYASYVILERAVPAIEDGFKPVQRRIMHSLKELDDGRYNKVANVVGHTMQYHPHGDASIGDAIVQIGQKDLLIDTQGNWGNILTGDGAAASRYIEARLSKFALEVLYSPKITTWQLSYDGRKNEPVNLPVKFPLLLAQGAEGIAVGLSTKVLPHNFNELIDASIKVLKNKPFTLYPDFPTGGVADISGYNDGMRGGRVRVRAKISQLDKSTLVITQIPFSTNTSTLIDSILKANEKGKIKIKKIEDNTAAEVEILIHLPPGVSPDKTIDALYAFTACETSVAPLGCVIENHKPYFVGVSEMLRISTHRTVDLLKRELEIQLDELEEQWHFLSLERIFIENRIYRLIEEEETWEGVIRAIDEGLKPFTKHLKRPVTEDDILRLTEIRIKRISKFDIDKAQEKIEALEGEIAQVKHHLEHLIEFAISYFQNLKDKYGKGRERKTELRSFDNIEATKVVLRNTKLYVNREEGFIGTGLKKDEYVADCSDIDDVIVFLRDGSMMVTKVDVKTFVGKDIIHVAVFDKGDKRTIYNMIYRDGKSGPSYVKRFNVSGITRDKLYDLTQGNKGSQVLYFSGNPNGEAEVVTILLRQVGSVKKLKFDLDFANLAIKGRQSRGNTVTKYPIKKIELKEKGISTLKPRRIWFDDTVQRLNVDGRGELLGEFRPNDRLLIINQNGKLKTIIPELTTHFDEGMIVLEKWHPKKPVSAIYYDGEKERYFVKRFLVENENKEETFISDHPNSQLEIVSTDYRPVAEVIFSKVKGVQKENLTVDLENFIAVKGIKAQGNQLTTDKVKQINLLDPLPYEEPAEEVPEEMEVKGEENLSGDEEQNITLDEDGQITLSLE</sequence>
<dbReference type="GO" id="GO:0003677">
    <property type="term" value="F:DNA binding"/>
    <property type="evidence" value="ECO:0007669"/>
    <property type="project" value="UniProtKB-UniRule"/>
</dbReference>
<dbReference type="GO" id="GO:0005524">
    <property type="term" value="F:ATP binding"/>
    <property type="evidence" value="ECO:0007669"/>
    <property type="project" value="InterPro"/>
</dbReference>
<keyword evidence="4 6" id="KW-0238">DNA-binding</keyword>
<feature type="coiled-coil region" evidence="7">
    <location>
        <begin position="428"/>
        <end position="455"/>
    </location>
</feature>
<dbReference type="PANTHER" id="PTHR43493:SF5">
    <property type="entry name" value="DNA GYRASE SUBUNIT A, CHLOROPLASTIC_MITOCHONDRIAL"/>
    <property type="match status" value="1"/>
</dbReference>
<feature type="region of interest" description="Disordered" evidence="8">
    <location>
        <begin position="1"/>
        <end position="24"/>
    </location>
</feature>
<comment type="catalytic activity">
    <reaction evidence="1 6">
        <text>ATP-dependent breakage, passage and rejoining of double-stranded DNA.</text>
        <dbReference type="EC" id="5.6.2.2"/>
    </reaction>
</comment>
<name>A0A255ZFC4_9FLAO</name>
<dbReference type="SUPFAM" id="SSF56719">
    <property type="entry name" value="Type II DNA topoisomerase"/>
    <property type="match status" value="1"/>
</dbReference>
<dbReference type="Gene3D" id="1.10.268.10">
    <property type="entry name" value="Topoisomerase, domain 3"/>
    <property type="match status" value="1"/>
</dbReference>
<dbReference type="PANTHER" id="PTHR43493">
    <property type="entry name" value="DNA GYRASE/TOPOISOMERASE SUBUNIT A"/>
    <property type="match status" value="1"/>
</dbReference>
<dbReference type="InterPro" id="IPR002205">
    <property type="entry name" value="Topo_IIA_dom_A"/>
</dbReference>
<feature type="region of interest" description="Disordered" evidence="8">
    <location>
        <begin position="842"/>
        <end position="881"/>
    </location>
</feature>
<dbReference type="NCBIfam" id="NF007209">
    <property type="entry name" value="PRK09631.1"/>
    <property type="match status" value="1"/>
</dbReference>
<keyword evidence="7" id="KW-0175">Coiled coil</keyword>
<dbReference type="InterPro" id="IPR013757">
    <property type="entry name" value="Topo_IIA_A_a_sf"/>
</dbReference>
<feature type="compositionally biased region" description="Acidic residues" evidence="8">
    <location>
        <begin position="860"/>
        <end position="874"/>
    </location>
</feature>
<reference evidence="10 11" key="1">
    <citation type="submission" date="2017-07" db="EMBL/GenBank/DDBJ databases">
        <title>Flavobacterium cyanobacteriorum sp. nov., isolated from cyanobacterial aggregates in a eutrophic lake.</title>
        <authorList>
            <person name="Cai H."/>
        </authorList>
    </citation>
    <scope>NUCLEOTIDE SEQUENCE [LARGE SCALE GENOMIC DNA]</scope>
    <source>
        <strain evidence="10 11">TH021</strain>
    </source>
</reference>
<dbReference type="GO" id="GO:0005737">
    <property type="term" value="C:cytoplasm"/>
    <property type="evidence" value="ECO:0007669"/>
    <property type="project" value="TreeGrafter"/>
</dbReference>
<dbReference type="Proteomes" id="UP000216605">
    <property type="component" value="Unassembled WGS sequence"/>
</dbReference>
<dbReference type="InterPro" id="IPR013758">
    <property type="entry name" value="Topo_IIA_A/C_ab"/>
</dbReference>
<dbReference type="InterPro" id="IPR050220">
    <property type="entry name" value="Type_II_DNA_Topoisomerases"/>
</dbReference>
<feature type="active site" description="O-(5'-phospho-DNA)-tyrosine intermediate" evidence="6">
    <location>
        <position position="133"/>
    </location>
</feature>
<feature type="domain" description="Topo IIA-type catalytic" evidence="9">
    <location>
        <begin position="52"/>
        <end position="502"/>
    </location>
</feature>
<dbReference type="OrthoDB" id="9806486at2"/>
<dbReference type="Gene3D" id="3.30.1360.40">
    <property type="match status" value="1"/>
</dbReference>
<dbReference type="GO" id="GO:0003918">
    <property type="term" value="F:DNA topoisomerase type II (double strand cut, ATP-hydrolyzing) activity"/>
    <property type="evidence" value="ECO:0007669"/>
    <property type="project" value="UniProtKB-EC"/>
</dbReference>
<dbReference type="GO" id="GO:0006265">
    <property type="term" value="P:DNA topological change"/>
    <property type="evidence" value="ECO:0007669"/>
    <property type="project" value="UniProtKB-UniRule"/>
</dbReference>
<evidence type="ECO:0000256" key="7">
    <source>
        <dbReference type="SAM" id="Coils"/>
    </source>
</evidence>
<protein>
    <submittedName>
        <fullName evidence="10">DNA topoisomerase IV</fullName>
    </submittedName>
</protein>
<dbReference type="RefSeq" id="WP_094413084.1">
    <property type="nucleotide sequence ID" value="NZ_NOXV01000209.1"/>
</dbReference>
<dbReference type="Gene3D" id="3.90.199.10">
    <property type="entry name" value="Topoisomerase II, domain 5"/>
    <property type="match status" value="1"/>
</dbReference>
<dbReference type="InterPro" id="IPR013760">
    <property type="entry name" value="Topo_IIA-like_dom_sf"/>
</dbReference>
<evidence type="ECO:0000256" key="6">
    <source>
        <dbReference type="PROSITE-ProRule" id="PRU01384"/>
    </source>
</evidence>
<comment type="similarity">
    <text evidence="2">Belongs to the type II topoisomerase GyrA/ParC subunit family.</text>
</comment>
<keyword evidence="11" id="KW-1185">Reference proteome</keyword>
<feature type="compositionally biased region" description="Basic and acidic residues" evidence="8">
    <location>
        <begin position="1"/>
        <end position="21"/>
    </location>
</feature>
<feature type="coiled-coil region" evidence="7">
    <location>
        <begin position="347"/>
        <end position="374"/>
    </location>
</feature>
<dbReference type="Pfam" id="PF00521">
    <property type="entry name" value="DNA_topoisoIV"/>
    <property type="match status" value="1"/>
</dbReference>
<evidence type="ECO:0000256" key="8">
    <source>
        <dbReference type="SAM" id="MobiDB-lite"/>
    </source>
</evidence>
<evidence type="ECO:0000259" key="9">
    <source>
        <dbReference type="PROSITE" id="PS52040"/>
    </source>
</evidence>
<evidence type="ECO:0000256" key="2">
    <source>
        <dbReference type="ARBA" id="ARBA00008263"/>
    </source>
</evidence>
<accession>A0A255ZFC4</accession>
<dbReference type="SMART" id="SM00434">
    <property type="entry name" value="TOP4c"/>
    <property type="match status" value="1"/>
</dbReference>